<dbReference type="GO" id="GO:0003964">
    <property type="term" value="F:RNA-directed DNA polymerase activity"/>
    <property type="evidence" value="ECO:0007669"/>
    <property type="project" value="UniProtKB-KW"/>
</dbReference>
<evidence type="ECO:0000313" key="2">
    <source>
        <dbReference type="Proteomes" id="UP000325315"/>
    </source>
</evidence>
<keyword evidence="1" id="KW-0548">Nucleotidyltransferase</keyword>
<name>A0A5B6X424_9ROSI</name>
<keyword evidence="1" id="KW-0808">Transferase</keyword>
<comment type="caution">
    <text evidence="1">The sequence shown here is derived from an EMBL/GenBank/DDBJ whole genome shotgun (WGS) entry which is preliminary data.</text>
</comment>
<dbReference type="EMBL" id="SMMG02000001">
    <property type="protein sequence ID" value="KAA3488578.1"/>
    <property type="molecule type" value="Genomic_DNA"/>
</dbReference>
<sequence>MMGRGRKRAFQGLKDISTAGILNTFHRAVKRKNHGKREMHWCDWKFLCAIKEERGWRLVRNPYSLLAQTLKVKYFRDSDFLNSKLGNLPSLT</sequence>
<organism evidence="1 2">
    <name type="scientific">Gossypium australe</name>
    <dbReference type="NCBI Taxonomy" id="47621"/>
    <lineage>
        <taxon>Eukaryota</taxon>
        <taxon>Viridiplantae</taxon>
        <taxon>Streptophyta</taxon>
        <taxon>Embryophyta</taxon>
        <taxon>Tracheophyta</taxon>
        <taxon>Spermatophyta</taxon>
        <taxon>Magnoliopsida</taxon>
        <taxon>eudicotyledons</taxon>
        <taxon>Gunneridae</taxon>
        <taxon>Pentapetalae</taxon>
        <taxon>rosids</taxon>
        <taxon>malvids</taxon>
        <taxon>Malvales</taxon>
        <taxon>Malvaceae</taxon>
        <taxon>Malvoideae</taxon>
        <taxon>Gossypium</taxon>
    </lineage>
</organism>
<gene>
    <name evidence="1" type="ORF">EPI10_032319</name>
</gene>
<accession>A0A5B6X424</accession>
<protein>
    <submittedName>
        <fullName evidence="1">RNA-directed DNA polymerase reverse transcriptase family protein</fullName>
    </submittedName>
</protein>
<proteinExistence type="predicted"/>
<keyword evidence="2" id="KW-1185">Reference proteome</keyword>
<dbReference type="Proteomes" id="UP000325315">
    <property type="component" value="Unassembled WGS sequence"/>
</dbReference>
<keyword evidence="1" id="KW-0695">RNA-directed DNA polymerase</keyword>
<dbReference type="AlphaFoldDB" id="A0A5B6X424"/>
<reference evidence="2" key="1">
    <citation type="journal article" date="2019" name="Plant Biotechnol. J.">
        <title>Genome sequencing of the Australian wild diploid species Gossypium australe highlights disease resistance and delayed gland morphogenesis.</title>
        <authorList>
            <person name="Cai Y."/>
            <person name="Cai X."/>
            <person name="Wang Q."/>
            <person name="Wang P."/>
            <person name="Zhang Y."/>
            <person name="Cai C."/>
            <person name="Xu Y."/>
            <person name="Wang K."/>
            <person name="Zhou Z."/>
            <person name="Wang C."/>
            <person name="Geng S."/>
            <person name="Li B."/>
            <person name="Dong Q."/>
            <person name="Hou Y."/>
            <person name="Wang H."/>
            <person name="Ai P."/>
            <person name="Liu Z."/>
            <person name="Yi F."/>
            <person name="Sun M."/>
            <person name="An G."/>
            <person name="Cheng J."/>
            <person name="Zhang Y."/>
            <person name="Shi Q."/>
            <person name="Xie Y."/>
            <person name="Shi X."/>
            <person name="Chang Y."/>
            <person name="Huang F."/>
            <person name="Chen Y."/>
            <person name="Hong S."/>
            <person name="Mi L."/>
            <person name="Sun Q."/>
            <person name="Zhang L."/>
            <person name="Zhou B."/>
            <person name="Peng R."/>
            <person name="Zhang X."/>
            <person name="Liu F."/>
        </authorList>
    </citation>
    <scope>NUCLEOTIDE SEQUENCE [LARGE SCALE GENOMIC DNA]</scope>
    <source>
        <strain evidence="2">cv. PA1801</strain>
    </source>
</reference>
<evidence type="ECO:0000313" key="1">
    <source>
        <dbReference type="EMBL" id="KAA3488578.1"/>
    </source>
</evidence>